<evidence type="ECO:0000256" key="1">
    <source>
        <dbReference type="SAM" id="MobiDB-lite"/>
    </source>
</evidence>
<dbReference type="Proteomes" id="UP001189429">
    <property type="component" value="Unassembled WGS sequence"/>
</dbReference>
<sequence>MEACNTVPHEGVKSEDAFLKERAVEMEEHTAVTHTAAPPMLVAQDRLKVVVAAALRGTLERSQAAEAADASTMEELIGARTLVDALSNADSVELFDTTFERQAPIDKLSLAMLNNQCEESEAIQTPTDGGGTVHTMAEMDAIISPPSVDSLDGPPSNENKGLSDITFESLVCIDKQFPDMYPPSDNEELSDTACETPEPADKEVVDPCGEEATEQSALVCSTTFEDKQYVREAKMLGNFFEGSIRYELVHCEDGDTEVPPGAPSLPPSAEKAIDKCVEEPMEKNPRWLCLVGENWDPSGACDKDAELEKEMEPEK</sequence>
<gene>
    <name evidence="2" type="ORF">PCOR1329_LOCUS15729</name>
</gene>
<accession>A0ABN9QZX6</accession>
<evidence type="ECO:0000313" key="2">
    <source>
        <dbReference type="EMBL" id="CAK0810955.1"/>
    </source>
</evidence>
<keyword evidence="3" id="KW-1185">Reference proteome</keyword>
<organism evidence="2 3">
    <name type="scientific">Prorocentrum cordatum</name>
    <dbReference type="NCBI Taxonomy" id="2364126"/>
    <lineage>
        <taxon>Eukaryota</taxon>
        <taxon>Sar</taxon>
        <taxon>Alveolata</taxon>
        <taxon>Dinophyceae</taxon>
        <taxon>Prorocentrales</taxon>
        <taxon>Prorocentraceae</taxon>
        <taxon>Prorocentrum</taxon>
    </lineage>
</organism>
<comment type="caution">
    <text evidence="2">The sequence shown here is derived from an EMBL/GenBank/DDBJ whole genome shotgun (WGS) entry which is preliminary data.</text>
</comment>
<feature type="region of interest" description="Disordered" evidence="1">
    <location>
        <begin position="184"/>
        <end position="204"/>
    </location>
</feature>
<proteinExistence type="predicted"/>
<evidence type="ECO:0000313" key="3">
    <source>
        <dbReference type="Proteomes" id="UP001189429"/>
    </source>
</evidence>
<name>A0ABN9QZX6_9DINO</name>
<dbReference type="EMBL" id="CAUYUJ010004780">
    <property type="protein sequence ID" value="CAK0810955.1"/>
    <property type="molecule type" value="Genomic_DNA"/>
</dbReference>
<reference evidence="2" key="1">
    <citation type="submission" date="2023-10" db="EMBL/GenBank/DDBJ databases">
        <authorList>
            <person name="Chen Y."/>
            <person name="Shah S."/>
            <person name="Dougan E. K."/>
            <person name="Thang M."/>
            <person name="Chan C."/>
        </authorList>
    </citation>
    <scope>NUCLEOTIDE SEQUENCE [LARGE SCALE GENOMIC DNA]</scope>
</reference>
<protein>
    <submittedName>
        <fullName evidence="2">Uncharacterized protein</fullName>
    </submittedName>
</protein>